<organism evidence="6 7">
    <name type="scientific">Koribacter versatilis (strain Ellin345)</name>
    <dbReference type="NCBI Taxonomy" id="204669"/>
    <lineage>
        <taxon>Bacteria</taxon>
        <taxon>Pseudomonadati</taxon>
        <taxon>Acidobacteriota</taxon>
        <taxon>Terriglobia</taxon>
        <taxon>Terriglobales</taxon>
        <taxon>Candidatus Korobacteraceae</taxon>
        <taxon>Candidatus Korobacter</taxon>
    </lineage>
</organism>
<dbReference type="Gene3D" id="1.10.760.10">
    <property type="entry name" value="Cytochrome c-like domain"/>
    <property type="match status" value="2"/>
</dbReference>
<sequence length="458" mass="49990">MPPHFPQSVGPYSCDAATTVAEVCNCRPARFAILLDPFVAPNYYPAQLAPANSPQFRTRAILIAGAGPYVARLRAFARARRSAFFVNLTLGPKIFKFKQVDVKVRLSGSNLLWMSSAMLVCLTFSNPIGTHAAPQASGSSASSVLEMDVIPRTPERLARGQYLVEGLLQCPACHSEVNFGKRPPEPMPGAKLGGHIFANAELGLPEPNRIVAPNISSDPEYGAGTWKDADFVRALRQGIGHDGRTLFPLMPYEFFRQLSDEDLAAAIVYIRSLPPVHHEQPKTFVTEDLKKTYKPFPMPASVAEPDRSDRVAYGKYLATAGHCGACHDGYDDKGAPIPGMQFSGGAPLTGPWEGGEKVISVNAANLTPDPSGIGYYNEAMFIEVIRNGGFKARPLSNIMPWSFFRNLTDDDLKSLFAYLQSLKPVCHHVDNTEVATYCKKCKTKHGLGEMNEETLTAK</sequence>
<dbReference type="AlphaFoldDB" id="Q1IPC7"/>
<evidence type="ECO:0000256" key="1">
    <source>
        <dbReference type="ARBA" id="ARBA00022617"/>
    </source>
</evidence>
<evidence type="ECO:0000256" key="3">
    <source>
        <dbReference type="ARBA" id="ARBA00023004"/>
    </source>
</evidence>
<protein>
    <submittedName>
        <fullName evidence="6">Cytochrome c, class I</fullName>
    </submittedName>
</protein>
<dbReference type="Proteomes" id="UP000002432">
    <property type="component" value="Chromosome"/>
</dbReference>
<dbReference type="InterPro" id="IPR009056">
    <property type="entry name" value="Cyt_c-like_dom"/>
</dbReference>
<feature type="domain" description="Cytochrome c" evidence="5">
    <location>
        <begin position="155"/>
        <end position="274"/>
    </location>
</feature>
<evidence type="ECO:0000313" key="6">
    <source>
        <dbReference type="EMBL" id="ABF41273.1"/>
    </source>
</evidence>
<dbReference type="HOGENOM" id="CLU_596881_0_0_0"/>
<name>Q1IPC7_KORVE</name>
<keyword evidence="7" id="KW-1185">Reference proteome</keyword>
<proteinExistence type="predicted"/>
<accession>Q1IPC7</accession>
<evidence type="ECO:0000259" key="5">
    <source>
        <dbReference type="PROSITE" id="PS51007"/>
    </source>
</evidence>
<keyword evidence="3 4" id="KW-0408">Iron</keyword>
<dbReference type="GO" id="GO:0009055">
    <property type="term" value="F:electron transfer activity"/>
    <property type="evidence" value="ECO:0007669"/>
    <property type="project" value="InterPro"/>
</dbReference>
<keyword evidence="2 4" id="KW-0479">Metal-binding</keyword>
<dbReference type="InterPro" id="IPR051459">
    <property type="entry name" value="Cytochrome_c-type_DH"/>
</dbReference>
<dbReference type="InterPro" id="IPR036909">
    <property type="entry name" value="Cyt_c-like_dom_sf"/>
</dbReference>
<dbReference type="PROSITE" id="PS51007">
    <property type="entry name" value="CYTC"/>
    <property type="match status" value="2"/>
</dbReference>
<dbReference type="PANTHER" id="PTHR35008">
    <property type="entry name" value="BLL4482 PROTEIN-RELATED"/>
    <property type="match status" value="1"/>
</dbReference>
<keyword evidence="1 4" id="KW-0349">Heme</keyword>
<dbReference type="GO" id="GO:0046872">
    <property type="term" value="F:metal ion binding"/>
    <property type="evidence" value="ECO:0007669"/>
    <property type="project" value="UniProtKB-KW"/>
</dbReference>
<dbReference type="SUPFAM" id="SSF46626">
    <property type="entry name" value="Cytochrome c"/>
    <property type="match status" value="2"/>
</dbReference>
<evidence type="ECO:0000256" key="2">
    <source>
        <dbReference type="ARBA" id="ARBA00022723"/>
    </source>
</evidence>
<dbReference type="KEGG" id="aba:Acid345_2272"/>
<feature type="domain" description="Cytochrome c" evidence="5">
    <location>
        <begin position="309"/>
        <end position="423"/>
    </location>
</feature>
<dbReference type="PANTHER" id="PTHR35008:SF8">
    <property type="entry name" value="ALCOHOL DEHYDROGENASE CYTOCHROME C SUBUNIT"/>
    <property type="match status" value="1"/>
</dbReference>
<dbReference type="STRING" id="204669.Acid345_2272"/>
<dbReference type="eggNOG" id="COG2010">
    <property type="taxonomic scope" value="Bacteria"/>
</dbReference>
<evidence type="ECO:0000256" key="4">
    <source>
        <dbReference type="PROSITE-ProRule" id="PRU00433"/>
    </source>
</evidence>
<dbReference type="EnsemblBacteria" id="ABF41273">
    <property type="protein sequence ID" value="ABF41273"/>
    <property type="gene ID" value="Acid345_2272"/>
</dbReference>
<dbReference type="EMBL" id="CP000360">
    <property type="protein sequence ID" value="ABF41273.1"/>
    <property type="molecule type" value="Genomic_DNA"/>
</dbReference>
<dbReference type="GO" id="GO:0020037">
    <property type="term" value="F:heme binding"/>
    <property type="evidence" value="ECO:0007669"/>
    <property type="project" value="InterPro"/>
</dbReference>
<gene>
    <name evidence="6" type="ordered locus">Acid345_2272</name>
</gene>
<evidence type="ECO:0000313" key="7">
    <source>
        <dbReference type="Proteomes" id="UP000002432"/>
    </source>
</evidence>
<reference evidence="6 7" key="1">
    <citation type="journal article" date="2009" name="Appl. Environ. Microbiol.">
        <title>Three genomes from the phylum Acidobacteria provide insight into the lifestyles of these microorganisms in soils.</title>
        <authorList>
            <person name="Ward N.L."/>
            <person name="Challacombe J.F."/>
            <person name="Janssen P.H."/>
            <person name="Henrissat B."/>
            <person name="Coutinho P.M."/>
            <person name="Wu M."/>
            <person name="Xie G."/>
            <person name="Haft D.H."/>
            <person name="Sait M."/>
            <person name="Badger J."/>
            <person name="Barabote R.D."/>
            <person name="Bradley B."/>
            <person name="Brettin T.S."/>
            <person name="Brinkac L.M."/>
            <person name="Bruce D."/>
            <person name="Creasy T."/>
            <person name="Daugherty S.C."/>
            <person name="Davidsen T.M."/>
            <person name="DeBoy R.T."/>
            <person name="Detter J.C."/>
            <person name="Dodson R.J."/>
            <person name="Durkin A.S."/>
            <person name="Ganapathy A."/>
            <person name="Gwinn-Giglio M."/>
            <person name="Han C.S."/>
            <person name="Khouri H."/>
            <person name="Kiss H."/>
            <person name="Kothari S.P."/>
            <person name="Madupu R."/>
            <person name="Nelson K.E."/>
            <person name="Nelson W.C."/>
            <person name="Paulsen I."/>
            <person name="Penn K."/>
            <person name="Ren Q."/>
            <person name="Rosovitz M.J."/>
            <person name="Selengut J.D."/>
            <person name="Shrivastava S."/>
            <person name="Sullivan S.A."/>
            <person name="Tapia R."/>
            <person name="Thompson L.S."/>
            <person name="Watkins K.L."/>
            <person name="Yang Q."/>
            <person name="Yu C."/>
            <person name="Zafar N."/>
            <person name="Zhou L."/>
            <person name="Kuske C.R."/>
        </authorList>
    </citation>
    <scope>NUCLEOTIDE SEQUENCE [LARGE SCALE GENOMIC DNA]</scope>
    <source>
        <strain evidence="6 7">Ellin345</strain>
    </source>
</reference>
<dbReference type="Pfam" id="PF00034">
    <property type="entry name" value="Cytochrom_C"/>
    <property type="match status" value="1"/>
</dbReference>